<dbReference type="InterPro" id="IPR017907">
    <property type="entry name" value="Znf_RING_CS"/>
</dbReference>
<dbReference type="AlphaFoldDB" id="A0A6P8HKM7"/>
<evidence type="ECO:0000313" key="10">
    <source>
        <dbReference type="RefSeq" id="XP_031556929.1"/>
    </source>
</evidence>
<evidence type="ECO:0000256" key="5">
    <source>
        <dbReference type="PROSITE-ProRule" id="PRU00024"/>
    </source>
</evidence>
<dbReference type="InterPro" id="IPR001258">
    <property type="entry name" value="NHL_repeat"/>
</dbReference>
<dbReference type="Pfam" id="PF00097">
    <property type="entry name" value="zf-C3HC4"/>
    <property type="match status" value="1"/>
</dbReference>
<evidence type="ECO:0000256" key="4">
    <source>
        <dbReference type="ARBA" id="ARBA00022833"/>
    </source>
</evidence>
<name>A0A6P8HKM7_ACTTE</name>
<keyword evidence="2" id="KW-0677">Repeat</keyword>
<gene>
    <name evidence="10" type="primary">LOC116293616</name>
</gene>
<feature type="repeat" description="NHL" evidence="6">
    <location>
        <begin position="160"/>
        <end position="196"/>
    </location>
</feature>
<organism evidence="9 10">
    <name type="scientific">Actinia tenebrosa</name>
    <name type="common">Australian red waratah sea anemone</name>
    <dbReference type="NCBI Taxonomy" id="6105"/>
    <lineage>
        <taxon>Eukaryota</taxon>
        <taxon>Metazoa</taxon>
        <taxon>Cnidaria</taxon>
        <taxon>Anthozoa</taxon>
        <taxon>Hexacorallia</taxon>
        <taxon>Actiniaria</taxon>
        <taxon>Actiniidae</taxon>
        <taxon>Actinia</taxon>
    </lineage>
</organism>
<evidence type="ECO:0000256" key="6">
    <source>
        <dbReference type="PROSITE-ProRule" id="PRU00504"/>
    </source>
</evidence>
<dbReference type="InterPro" id="IPR000315">
    <property type="entry name" value="Znf_B-box"/>
</dbReference>
<dbReference type="PANTHER" id="PTHR24104">
    <property type="entry name" value="E3 UBIQUITIN-PROTEIN LIGASE NHLRC1-RELATED"/>
    <property type="match status" value="1"/>
</dbReference>
<proteinExistence type="predicted"/>
<dbReference type="InterPro" id="IPR018957">
    <property type="entry name" value="Znf_C3HC4_RING-type"/>
</dbReference>
<dbReference type="GeneID" id="116293616"/>
<dbReference type="SMART" id="SM00336">
    <property type="entry name" value="BBOX"/>
    <property type="match status" value="1"/>
</dbReference>
<evidence type="ECO:0000313" key="9">
    <source>
        <dbReference type="Proteomes" id="UP000515163"/>
    </source>
</evidence>
<dbReference type="GO" id="GO:0008270">
    <property type="term" value="F:zinc ion binding"/>
    <property type="evidence" value="ECO:0007669"/>
    <property type="project" value="UniProtKB-KW"/>
</dbReference>
<dbReference type="Pfam" id="PF00643">
    <property type="entry name" value="zf-B_box"/>
    <property type="match status" value="1"/>
</dbReference>
<dbReference type="InterPro" id="IPR001841">
    <property type="entry name" value="Znf_RING"/>
</dbReference>
<dbReference type="SUPFAM" id="SSF101898">
    <property type="entry name" value="NHL repeat"/>
    <property type="match status" value="1"/>
</dbReference>
<dbReference type="CDD" id="cd05819">
    <property type="entry name" value="NHL"/>
    <property type="match status" value="1"/>
</dbReference>
<dbReference type="PROSITE" id="PS51125">
    <property type="entry name" value="NHL"/>
    <property type="match status" value="2"/>
</dbReference>
<dbReference type="GO" id="GO:0000209">
    <property type="term" value="P:protein polyubiquitination"/>
    <property type="evidence" value="ECO:0007669"/>
    <property type="project" value="TreeGrafter"/>
</dbReference>
<keyword evidence="1" id="KW-0479">Metal-binding</keyword>
<dbReference type="PROSITE" id="PS50089">
    <property type="entry name" value="ZF_RING_2"/>
    <property type="match status" value="1"/>
</dbReference>
<dbReference type="InterPro" id="IPR013083">
    <property type="entry name" value="Znf_RING/FYVE/PHD"/>
</dbReference>
<feature type="domain" description="B box-type" evidence="8">
    <location>
        <begin position="88"/>
        <end position="133"/>
    </location>
</feature>
<dbReference type="InterPro" id="IPR011042">
    <property type="entry name" value="6-blade_b-propeller_TolB-like"/>
</dbReference>
<dbReference type="GO" id="GO:0061630">
    <property type="term" value="F:ubiquitin protein ligase activity"/>
    <property type="evidence" value="ECO:0007669"/>
    <property type="project" value="TreeGrafter"/>
</dbReference>
<dbReference type="PROSITE" id="PS50119">
    <property type="entry name" value="ZF_BBOX"/>
    <property type="match status" value="1"/>
</dbReference>
<evidence type="ECO:0000259" key="8">
    <source>
        <dbReference type="PROSITE" id="PS50119"/>
    </source>
</evidence>
<evidence type="ECO:0000259" key="7">
    <source>
        <dbReference type="PROSITE" id="PS50089"/>
    </source>
</evidence>
<dbReference type="RefSeq" id="XP_031556929.1">
    <property type="nucleotide sequence ID" value="XM_031701069.1"/>
</dbReference>
<accession>A0A6P8HKM7</accession>
<evidence type="ECO:0000256" key="3">
    <source>
        <dbReference type="ARBA" id="ARBA00022771"/>
    </source>
</evidence>
<evidence type="ECO:0000256" key="2">
    <source>
        <dbReference type="ARBA" id="ARBA00022737"/>
    </source>
</evidence>
<dbReference type="PANTHER" id="PTHR24104:SF57">
    <property type="entry name" value="BEE-MILK PROTEIN"/>
    <property type="match status" value="1"/>
</dbReference>
<keyword evidence="3 5" id="KW-0863">Zinc-finger</keyword>
<dbReference type="Gene3D" id="2.120.10.30">
    <property type="entry name" value="TolB, C-terminal domain"/>
    <property type="match status" value="1"/>
</dbReference>
<dbReference type="KEGG" id="aten:116293616"/>
<keyword evidence="9" id="KW-1185">Reference proteome</keyword>
<protein>
    <submittedName>
        <fullName evidence="10">Uncharacterized protein LOC116293616</fullName>
    </submittedName>
</protein>
<dbReference type="OrthoDB" id="27136at2759"/>
<dbReference type="SMART" id="SM00184">
    <property type="entry name" value="RING"/>
    <property type="match status" value="1"/>
</dbReference>
<sequence>MESFLTDLKKDVQCSLCNDTLTEPKILKCFHIFCKPCIKRHAELIEDVNVFKCPRCKSLTPLPELNSVEDLKSSVLHSRILKGLALTEGRKACSVSESHSAASLYCFDCDRSMCDECERNHSLFIKDHKVIRLADLKKEDIELIITREKHCKNHPNQSQGSGEGQLNTPEGLAFLNDTDLVIADCNNHRICIVNTTTGTLVKTFGNQGNRDGEFCSPKGVYVDDDGNIMVCDAGNNRVQVFTKDGEYQYQFGLREEDEFYPVGIVTHDRLFYISDDKNHVIHVFENKEGVPTRISTIGGEGSADGQLNRPWGLAIDKDHHLLFSVFIVIGQLCKQFQVPAWKECSHCKYMMYSSSSVRLKVFMFFLFAFYIICES</sequence>
<dbReference type="Proteomes" id="UP000515163">
    <property type="component" value="Unplaced"/>
</dbReference>
<reference evidence="10" key="1">
    <citation type="submission" date="2025-08" db="UniProtKB">
        <authorList>
            <consortium name="RefSeq"/>
        </authorList>
    </citation>
    <scope>IDENTIFICATION</scope>
    <source>
        <tissue evidence="10">Tentacle</tissue>
    </source>
</reference>
<dbReference type="InParanoid" id="A0A6P8HKM7"/>
<dbReference type="SUPFAM" id="SSF57850">
    <property type="entry name" value="RING/U-box"/>
    <property type="match status" value="1"/>
</dbReference>
<dbReference type="GO" id="GO:0043161">
    <property type="term" value="P:proteasome-mediated ubiquitin-dependent protein catabolic process"/>
    <property type="evidence" value="ECO:0007669"/>
    <property type="project" value="TreeGrafter"/>
</dbReference>
<dbReference type="PROSITE" id="PS00518">
    <property type="entry name" value="ZF_RING_1"/>
    <property type="match status" value="1"/>
</dbReference>
<keyword evidence="4" id="KW-0862">Zinc</keyword>
<evidence type="ECO:0000256" key="1">
    <source>
        <dbReference type="ARBA" id="ARBA00022723"/>
    </source>
</evidence>
<feature type="domain" description="RING-type" evidence="7">
    <location>
        <begin position="14"/>
        <end position="57"/>
    </location>
</feature>
<dbReference type="Pfam" id="PF01436">
    <property type="entry name" value="NHL"/>
    <property type="match status" value="2"/>
</dbReference>
<dbReference type="Gene3D" id="3.30.40.10">
    <property type="entry name" value="Zinc/RING finger domain, C3HC4 (zinc finger)"/>
    <property type="match status" value="1"/>
</dbReference>
<dbReference type="InterPro" id="IPR050952">
    <property type="entry name" value="TRIM-NHL_E3_ligases"/>
</dbReference>
<feature type="repeat" description="NHL" evidence="6">
    <location>
        <begin position="201"/>
        <end position="244"/>
    </location>
</feature>